<accession>A0A1F6GBT8</accession>
<comment type="caution">
    <text evidence="10">The sequence shown here is derived from an EMBL/GenBank/DDBJ whole genome shotgun (WGS) entry which is preliminary data.</text>
</comment>
<keyword evidence="2 5" id="KW-0889">Transcription antitermination</keyword>
<dbReference type="InterPro" id="IPR014722">
    <property type="entry name" value="Rib_uL2_dom2"/>
</dbReference>
<keyword evidence="1 5" id="KW-0806">Transcription termination</keyword>
<gene>
    <name evidence="5" type="primary">nusG</name>
    <name evidence="10" type="ORF">A2527_06945</name>
</gene>
<keyword evidence="4 5" id="KW-0804">Transcription</keyword>
<dbReference type="Pfam" id="PF02357">
    <property type="entry name" value="NusG"/>
    <property type="match status" value="1"/>
</dbReference>
<dbReference type="CDD" id="cd09891">
    <property type="entry name" value="NGN_Bact_1"/>
    <property type="match status" value="1"/>
</dbReference>
<protein>
    <recommendedName>
        <fullName evidence="5 6">Transcription termination/antitermination protein NusG</fullName>
    </recommendedName>
</protein>
<comment type="function">
    <text evidence="5 7">Participates in transcription elongation, termination and antitermination.</text>
</comment>
<dbReference type="GO" id="GO:0031564">
    <property type="term" value="P:transcription antitermination"/>
    <property type="evidence" value="ECO:0007669"/>
    <property type="project" value="UniProtKB-UniRule"/>
</dbReference>
<organism evidence="10 11">
    <name type="scientific">Candidatus Lambdaproteobacteria bacterium RIFOXYD2_FULL_50_16</name>
    <dbReference type="NCBI Taxonomy" id="1817772"/>
    <lineage>
        <taxon>Bacteria</taxon>
        <taxon>Pseudomonadati</taxon>
        <taxon>Pseudomonadota</taxon>
        <taxon>Candidatus Lambdaproteobacteria</taxon>
    </lineage>
</organism>
<dbReference type="EMBL" id="MFNE01000020">
    <property type="protein sequence ID" value="OGG95559.1"/>
    <property type="molecule type" value="Genomic_DNA"/>
</dbReference>
<dbReference type="InterPro" id="IPR005824">
    <property type="entry name" value="KOW"/>
</dbReference>
<evidence type="ECO:0000256" key="2">
    <source>
        <dbReference type="ARBA" id="ARBA00022814"/>
    </source>
</evidence>
<dbReference type="GO" id="GO:0006353">
    <property type="term" value="P:DNA-templated transcription termination"/>
    <property type="evidence" value="ECO:0007669"/>
    <property type="project" value="UniProtKB-UniRule"/>
</dbReference>
<evidence type="ECO:0000256" key="5">
    <source>
        <dbReference type="HAMAP-Rule" id="MF_00948"/>
    </source>
</evidence>
<sequence>MSETTGTPSYQWYILQAYAGFENKVSLLIREQLRLRNMVELVDEIFIPSEEVTTKKGDKVRKTNVTYFPGYILIRMHLTEDLWHVLMDIPKVSGFVGGTPAKPQAVSEKELESIRGQISSGVKQAEIDSTFSLGQTVVVIDGPFAEFNGVIDEVDKEHNKLTVLVSIFGRSTPLELSFDKVRLVE</sequence>
<dbReference type="PRINTS" id="PR00338">
    <property type="entry name" value="NUSGTNSCPFCT"/>
</dbReference>
<dbReference type="InterPro" id="IPR006645">
    <property type="entry name" value="NGN-like_dom"/>
</dbReference>
<dbReference type="GO" id="GO:0032784">
    <property type="term" value="P:regulation of DNA-templated transcription elongation"/>
    <property type="evidence" value="ECO:0007669"/>
    <property type="project" value="InterPro"/>
</dbReference>
<dbReference type="InterPro" id="IPR036735">
    <property type="entry name" value="NGN_dom_sf"/>
</dbReference>
<dbReference type="SMART" id="SM00739">
    <property type="entry name" value="KOW"/>
    <property type="match status" value="1"/>
</dbReference>
<dbReference type="AlphaFoldDB" id="A0A1F6GBT8"/>
<dbReference type="InterPro" id="IPR047050">
    <property type="entry name" value="NGN"/>
</dbReference>
<evidence type="ECO:0000256" key="6">
    <source>
        <dbReference type="NCBIfam" id="TIGR00922"/>
    </source>
</evidence>
<dbReference type="GO" id="GO:0006354">
    <property type="term" value="P:DNA-templated transcription elongation"/>
    <property type="evidence" value="ECO:0007669"/>
    <property type="project" value="UniProtKB-UniRule"/>
</dbReference>
<comment type="similarity">
    <text evidence="5 7">Belongs to the NusG family.</text>
</comment>
<feature type="domain" description="NusG-like N-terminal" evidence="8">
    <location>
        <begin position="9"/>
        <end position="118"/>
    </location>
</feature>
<name>A0A1F6GBT8_9PROT</name>
<dbReference type="SUPFAM" id="SSF82679">
    <property type="entry name" value="N-utilization substance G protein NusG, N-terminal domain"/>
    <property type="match status" value="1"/>
</dbReference>
<dbReference type="HAMAP" id="MF_00948">
    <property type="entry name" value="NusG"/>
    <property type="match status" value="1"/>
</dbReference>
<evidence type="ECO:0000256" key="3">
    <source>
        <dbReference type="ARBA" id="ARBA00023015"/>
    </source>
</evidence>
<keyword evidence="3 5" id="KW-0805">Transcription regulation</keyword>
<evidence type="ECO:0000256" key="7">
    <source>
        <dbReference type="RuleBase" id="RU000538"/>
    </source>
</evidence>
<feature type="domain" description="KOW" evidence="9">
    <location>
        <begin position="130"/>
        <end position="157"/>
    </location>
</feature>
<dbReference type="InterPro" id="IPR001062">
    <property type="entry name" value="Transcrpt_antiterm_NusG"/>
</dbReference>
<dbReference type="Proteomes" id="UP000178449">
    <property type="component" value="Unassembled WGS sequence"/>
</dbReference>
<dbReference type="GO" id="GO:0005829">
    <property type="term" value="C:cytosol"/>
    <property type="evidence" value="ECO:0007669"/>
    <property type="project" value="TreeGrafter"/>
</dbReference>
<dbReference type="PANTHER" id="PTHR30265">
    <property type="entry name" value="RHO-INTERACTING TRANSCRIPTION TERMINATION FACTOR NUSG"/>
    <property type="match status" value="1"/>
</dbReference>
<dbReference type="Gene3D" id="2.30.30.30">
    <property type="match status" value="1"/>
</dbReference>
<evidence type="ECO:0000313" key="11">
    <source>
        <dbReference type="Proteomes" id="UP000178449"/>
    </source>
</evidence>
<evidence type="ECO:0000256" key="4">
    <source>
        <dbReference type="ARBA" id="ARBA00023163"/>
    </source>
</evidence>
<dbReference type="FunFam" id="2.30.30.30:FF:000002">
    <property type="entry name" value="Transcription termination/antitermination factor NusG"/>
    <property type="match status" value="1"/>
</dbReference>
<dbReference type="CDD" id="cd06091">
    <property type="entry name" value="KOW_NusG"/>
    <property type="match status" value="1"/>
</dbReference>
<dbReference type="SUPFAM" id="SSF50104">
    <property type="entry name" value="Translation proteins SH3-like domain"/>
    <property type="match status" value="1"/>
</dbReference>
<dbReference type="NCBIfam" id="TIGR00922">
    <property type="entry name" value="nusG"/>
    <property type="match status" value="1"/>
</dbReference>
<dbReference type="Pfam" id="PF00467">
    <property type="entry name" value="KOW"/>
    <property type="match status" value="1"/>
</dbReference>
<evidence type="ECO:0000256" key="1">
    <source>
        <dbReference type="ARBA" id="ARBA00022472"/>
    </source>
</evidence>
<dbReference type="InterPro" id="IPR043425">
    <property type="entry name" value="NusG-like"/>
</dbReference>
<proteinExistence type="inferred from homology"/>
<dbReference type="STRING" id="1817772.A2527_06945"/>
<dbReference type="InterPro" id="IPR008991">
    <property type="entry name" value="Translation_prot_SH3-like_sf"/>
</dbReference>
<dbReference type="Gene3D" id="3.30.70.940">
    <property type="entry name" value="NusG, N-terminal domain"/>
    <property type="match status" value="1"/>
</dbReference>
<evidence type="ECO:0000259" key="8">
    <source>
        <dbReference type="SMART" id="SM00738"/>
    </source>
</evidence>
<evidence type="ECO:0000259" key="9">
    <source>
        <dbReference type="SMART" id="SM00739"/>
    </source>
</evidence>
<evidence type="ECO:0000313" key="10">
    <source>
        <dbReference type="EMBL" id="OGG95559.1"/>
    </source>
</evidence>
<dbReference type="SMART" id="SM00738">
    <property type="entry name" value="NGN"/>
    <property type="match status" value="1"/>
</dbReference>
<dbReference type="PANTHER" id="PTHR30265:SF2">
    <property type="entry name" value="TRANSCRIPTION TERMINATION_ANTITERMINATION PROTEIN NUSG"/>
    <property type="match status" value="1"/>
</dbReference>
<reference evidence="10 11" key="1">
    <citation type="journal article" date="2016" name="Nat. Commun.">
        <title>Thousands of microbial genomes shed light on interconnected biogeochemical processes in an aquifer system.</title>
        <authorList>
            <person name="Anantharaman K."/>
            <person name="Brown C.T."/>
            <person name="Hug L.A."/>
            <person name="Sharon I."/>
            <person name="Castelle C.J."/>
            <person name="Probst A.J."/>
            <person name="Thomas B.C."/>
            <person name="Singh A."/>
            <person name="Wilkins M.J."/>
            <person name="Karaoz U."/>
            <person name="Brodie E.L."/>
            <person name="Williams K.H."/>
            <person name="Hubbard S.S."/>
            <person name="Banfield J.F."/>
        </authorList>
    </citation>
    <scope>NUCLEOTIDE SEQUENCE [LARGE SCALE GENOMIC DNA]</scope>
</reference>